<organism evidence="2 3">
    <name type="scientific">Rhodobaculum claviforme</name>
    <dbReference type="NCBI Taxonomy" id="1549854"/>
    <lineage>
        <taxon>Bacteria</taxon>
        <taxon>Pseudomonadati</taxon>
        <taxon>Pseudomonadota</taxon>
        <taxon>Alphaproteobacteria</taxon>
        <taxon>Rhodobacterales</taxon>
        <taxon>Paracoccaceae</taxon>
        <taxon>Rhodobaculum</taxon>
    </lineage>
</organism>
<keyword evidence="3" id="KW-1185">Reference proteome</keyword>
<dbReference type="AlphaFoldDB" id="A0A934TJY9"/>
<evidence type="ECO:0000313" key="2">
    <source>
        <dbReference type="EMBL" id="MBK5926448.1"/>
    </source>
</evidence>
<evidence type="ECO:0000313" key="3">
    <source>
        <dbReference type="Proteomes" id="UP000706333"/>
    </source>
</evidence>
<reference evidence="2" key="1">
    <citation type="submission" date="2017-05" db="EMBL/GenBank/DDBJ databases">
        <authorList>
            <person name="Imhoff J.F."/>
            <person name="Rahn T."/>
            <person name="Kuenzel S."/>
            <person name="Neulinger S.C."/>
        </authorList>
    </citation>
    <scope>NUCLEOTIDE SEQUENCE</scope>
    <source>
        <strain evidence="2">LMG 28126</strain>
    </source>
</reference>
<reference evidence="2" key="2">
    <citation type="journal article" date="2020" name="Microorganisms">
        <title>Osmotic Adaptation and Compatible Solute Biosynthesis of Phototrophic Bacteria as Revealed from Genome Analyses.</title>
        <authorList>
            <person name="Imhoff J.F."/>
            <person name="Rahn T."/>
            <person name="Kunzel S."/>
            <person name="Keller A."/>
            <person name="Neulinger S.C."/>
        </authorList>
    </citation>
    <scope>NUCLEOTIDE SEQUENCE</scope>
    <source>
        <strain evidence="2">LMG 28126</strain>
    </source>
</reference>
<protein>
    <recommendedName>
        <fullName evidence="1">DUF2383 domain-containing protein</fullName>
    </recommendedName>
</protein>
<name>A0A934TJY9_9RHOB</name>
<comment type="caution">
    <text evidence="2">The sequence shown here is derived from an EMBL/GenBank/DDBJ whole genome shotgun (WGS) entry which is preliminary data.</text>
</comment>
<feature type="domain" description="DUF2383" evidence="1">
    <location>
        <begin position="46"/>
        <end position="148"/>
    </location>
</feature>
<dbReference type="EMBL" id="NHSD01000128">
    <property type="protein sequence ID" value="MBK5926448.1"/>
    <property type="molecule type" value="Genomic_DNA"/>
</dbReference>
<accession>A0A934TJY9</accession>
<dbReference type="InterPro" id="IPR019052">
    <property type="entry name" value="DUF2383"/>
</dbReference>
<gene>
    <name evidence="2" type="ORF">CCR87_03600</name>
</gene>
<sequence length="180" mass="19426">MRNVPSAAAFAVLSQRRGPMRAIPMSEAGARDPTGGPLPCGDEDHERLRDLHTRLVDTLAGYEKVVEKAGAEFVEIAHEFRSLHLAQSERVLAMLVGPGGHPGTDGSMLGTVNRAAVEVRAWFDGIGHNVIGALVDGEKRLLEEFKAAKAASPSVERRGVFDEMCGEIITLLQRHAPAQR</sequence>
<dbReference type="Gene3D" id="1.20.1260.10">
    <property type="match status" value="1"/>
</dbReference>
<proteinExistence type="predicted"/>
<evidence type="ECO:0000259" key="1">
    <source>
        <dbReference type="Pfam" id="PF09537"/>
    </source>
</evidence>
<dbReference type="InterPro" id="IPR012347">
    <property type="entry name" value="Ferritin-like"/>
</dbReference>
<dbReference type="Proteomes" id="UP000706333">
    <property type="component" value="Unassembled WGS sequence"/>
</dbReference>
<dbReference type="Pfam" id="PF09537">
    <property type="entry name" value="DUF2383"/>
    <property type="match status" value="1"/>
</dbReference>